<feature type="compositionally biased region" description="Gly residues" evidence="1">
    <location>
        <begin position="801"/>
        <end position="822"/>
    </location>
</feature>
<protein>
    <submittedName>
        <fullName evidence="2">Unannotated protein</fullName>
    </submittedName>
</protein>
<proteinExistence type="predicted"/>
<gene>
    <name evidence="2" type="ORF">UFOPK2579_00985</name>
</gene>
<evidence type="ECO:0000313" key="2">
    <source>
        <dbReference type="EMBL" id="CAB4701988.1"/>
    </source>
</evidence>
<evidence type="ECO:0000256" key="1">
    <source>
        <dbReference type="SAM" id="MobiDB-lite"/>
    </source>
</evidence>
<dbReference type="EMBL" id="CAEZXR010000096">
    <property type="protein sequence ID" value="CAB4701988.1"/>
    <property type="molecule type" value="Genomic_DNA"/>
</dbReference>
<sequence>MDDHVDGAGGLAAVREDRHLEGVGATHVEAGRAAVLVELAGHEAGRDVLVGAEVQHVEGDRVGAAGLDAVVDAVAVAGDVGERPAGGLLGPVRPRVGRTLGVVGAGAGEDDPAAELQAGGEVSDVGGPRARLGRLDRQRLGVAEAAGVGDLGRRAARVGQRQGAVTRVVAAHRHRHATRVLVLLDLEVDRAAREREGRAGELDRVLRLAGLRRDAGRRLTRARRDAGGGTDQEVGRVAAAVVELELLGVVVLVELQQVHLVAVGVALRVVGVTEVRRGLAPVVEVPDHETRAVLTVVEHRAGRVLRRELGGHRVAADVLDVEALDDVLLRLRVERQAVGVLLGPHVAELVGVTDGHLVGRHQQQVAVDLTDLVALLGQLGARLERVTLEVAAHDLRGHPALEDPGRGVEHRRVRAGRVTEVGAARHDVEVAGARGGVAGVVVVGLAERVRHLVGGDTDRERVLERATLGDRHDAVHEDARAAGRDADLERAVGQPEGALDGAGQTEGGLEGVGVGLARVAGEGVVGARVDDDREVDLAVAVVVVDRPVHTGVGERLRHGLDGHAESADAADAEHGAGRVGDLEVTLLRRPVVARVADRERGGVRAEDVDLHEELTERGLVVELRDGAVGVAAEAVEDLLEVRRVATVVELRHRLAGRLVVPRRQHQRGHVEDAGLTGLRGGQLGLARRDLQLTLDAVADRLLLGADLGRLATGALLDPGRSARGADLAREHEAAGSGATGDVAPGARLVAADAVAVGLVEPTLVGGRHHRTEGVAAGLAEHLGERRRVAGLLRREPARQPGGDGLAGRRLVGGVGRTGGRGGGEGRGEQRDDADSRDLGP</sequence>
<organism evidence="2">
    <name type="scientific">freshwater metagenome</name>
    <dbReference type="NCBI Taxonomy" id="449393"/>
    <lineage>
        <taxon>unclassified sequences</taxon>
        <taxon>metagenomes</taxon>
        <taxon>ecological metagenomes</taxon>
    </lineage>
</organism>
<feature type="compositionally biased region" description="Basic and acidic residues" evidence="1">
    <location>
        <begin position="823"/>
        <end position="840"/>
    </location>
</feature>
<reference evidence="2" key="1">
    <citation type="submission" date="2020-05" db="EMBL/GenBank/DDBJ databases">
        <authorList>
            <person name="Chiriac C."/>
            <person name="Salcher M."/>
            <person name="Ghai R."/>
            <person name="Kavagutti S V."/>
        </authorList>
    </citation>
    <scope>NUCLEOTIDE SEQUENCE</scope>
</reference>
<name>A0A6J6PZL9_9ZZZZ</name>
<feature type="region of interest" description="Disordered" evidence="1">
    <location>
        <begin position="794"/>
        <end position="840"/>
    </location>
</feature>
<accession>A0A6J6PZL9</accession>
<dbReference type="AlphaFoldDB" id="A0A6J6PZL9"/>